<dbReference type="InterPro" id="IPR035168">
    <property type="entry name" value="DUF5317"/>
</dbReference>
<protein>
    <recommendedName>
        <fullName evidence="3">DUF5317 domain-containing protein</fullName>
    </recommendedName>
</protein>
<organism evidence="2">
    <name type="scientific">marine sediment metagenome</name>
    <dbReference type="NCBI Taxonomy" id="412755"/>
    <lineage>
        <taxon>unclassified sequences</taxon>
        <taxon>metagenomes</taxon>
        <taxon>ecological metagenomes</taxon>
    </lineage>
</organism>
<dbReference type="Pfam" id="PF17248">
    <property type="entry name" value="DUF5317"/>
    <property type="match status" value="1"/>
</dbReference>
<feature type="transmembrane region" description="Helical" evidence="1">
    <location>
        <begin position="21"/>
        <end position="41"/>
    </location>
</feature>
<name>A0A0F9FKB5_9ZZZZ</name>
<keyword evidence="1" id="KW-1133">Transmembrane helix</keyword>
<gene>
    <name evidence="2" type="ORF">LCGC14_2232460</name>
</gene>
<feature type="transmembrane region" description="Helical" evidence="1">
    <location>
        <begin position="47"/>
        <end position="67"/>
    </location>
</feature>
<comment type="caution">
    <text evidence="2">The sequence shown here is derived from an EMBL/GenBank/DDBJ whole genome shotgun (WGS) entry which is preliminary data.</text>
</comment>
<keyword evidence="1" id="KW-0472">Membrane</keyword>
<evidence type="ECO:0000313" key="2">
    <source>
        <dbReference type="EMBL" id="KKL57730.1"/>
    </source>
</evidence>
<feature type="transmembrane region" description="Helical" evidence="1">
    <location>
        <begin position="74"/>
        <end position="91"/>
    </location>
</feature>
<dbReference type="EMBL" id="LAZR01030065">
    <property type="protein sequence ID" value="KKL57730.1"/>
    <property type="molecule type" value="Genomic_DNA"/>
</dbReference>
<evidence type="ECO:0000256" key="1">
    <source>
        <dbReference type="SAM" id="Phobius"/>
    </source>
</evidence>
<feature type="transmembrane region" description="Helical" evidence="1">
    <location>
        <begin position="153"/>
        <end position="173"/>
    </location>
</feature>
<sequence length="185" mass="20014">DRLIAGEVRTEPVVSRPGSRLHLLGLGVATLLVQVALIYGLTTVPSARQWLPFLLPAAHLLLVPFLLRNLSFWGIKLVLVGLLLNLTAMLANGGLMPVEAPAVEAVGRHQVGDLQIGAHIPGSKNVLLNPQDVRLRELSDILVVPIPRPFTRAVSVGDLFVLAGVVITFGEVVRRSEAWKREPSQ</sequence>
<evidence type="ECO:0008006" key="3">
    <source>
        <dbReference type="Google" id="ProtNLM"/>
    </source>
</evidence>
<accession>A0A0F9FKB5</accession>
<proteinExistence type="predicted"/>
<reference evidence="2" key="1">
    <citation type="journal article" date="2015" name="Nature">
        <title>Complex archaea that bridge the gap between prokaryotes and eukaryotes.</title>
        <authorList>
            <person name="Spang A."/>
            <person name="Saw J.H."/>
            <person name="Jorgensen S.L."/>
            <person name="Zaremba-Niedzwiedzka K."/>
            <person name="Martijn J."/>
            <person name="Lind A.E."/>
            <person name="van Eijk R."/>
            <person name="Schleper C."/>
            <person name="Guy L."/>
            <person name="Ettema T.J."/>
        </authorList>
    </citation>
    <scope>NUCLEOTIDE SEQUENCE</scope>
</reference>
<dbReference type="AlphaFoldDB" id="A0A0F9FKB5"/>
<keyword evidence="1" id="KW-0812">Transmembrane</keyword>
<feature type="non-terminal residue" evidence="2">
    <location>
        <position position="1"/>
    </location>
</feature>